<evidence type="ECO:0000313" key="1">
    <source>
        <dbReference type="EMBL" id="ABJ81250.1"/>
    </source>
</evidence>
<dbReference type="InterPro" id="IPR010272">
    <property type="entry name" value="T6SS_TssF"/>
</dbReference>
<dbReference type="KEGG" id="sus:Acid_0237"/>
<dbReference type="PIRSF" id="PIRSF028304">
    <property type="entry name" value="UCP028304"/>
    <property type="match status" value="1"/>
</dbReference>
<dbReference type="PANTHER" id="PTHR35370:SF1">
    <property type="entry name" value="TYPE VI SECRETION SYSTEM COMPONENT TSSF1"/>
    <property type="match status" value="1"/>
</dbReference>
<dbReference type="eggNOG" id="COG3519">
    <property type="taxonomic scope" value="Bacteria"/>
</dbReference>
<gene>
    <name evidence="1" type="ordered locus">Acid_0237</name>
</gene>
<evidence type="ECO:0008006" key="2">
    <source>
        <dbReference type="Google" id="ProtNLM"/>
    </source>
</evidence>
<dbReference type="PANTHER" id="PTHR35370">
    <property type="entry name" value="CYTOPLASMIC PROTEIN-RELATED-RELATED"/>
    <property type="match status" value="1"/>
</dbReference>
<name>Q02CG6_SOLUE</name>
<dbReference type="AlphaFoldDB" id="Q02CG6"/>
<protein>
    <recommendedName>
        <fullName evidence="2">Type VI secretion protein, VC_A0110 family</fullName>
    </recommendedName>
</protein>
<proteinExistence type="predicted"/>
<accession>Q02CG6</accession>
<dbReference type="NCBIfam" id="TIGR03359">
    <property type="entry name" value="VI_chp_6"/>
    <property type="match status" value="1"/>
</dbReference>
<dbReference type="OrthoDB" id="9763676at2"/>
<sequence length="613" mass="69701">MRDDLLLYYERELTFLRQMGAEFAAKYPKVASRLVIEPDKCEDPHVERLLEAFAFLTARVHLKIDDEFPEITEGLLNILHPHYLRPIPSMSVAEFQVEPSQAPPEGGLKLPRGAVLNSRPVNGVPCKFRTCYDLTFWPVEVTDAEWKTPDRLQPPVKSVDTVAAVRVVLKCPGELTFAKLGLSSLRFYLNGESNLVHTLYELLCNQCAHIIIRDLSPKSKTQPVILTGDALRPVGFGEDEGMLPYARRSFVGYRLLQEYFCFPQKFFFLDLTGLDRICEAGFGGQVEVLFMISPFERGERRQMLELGVSAKTFRLGCAPIVNLFAQTAEPILLSHMRYEYPIVPDVSRRRASEVFEITEVQSANPQSGEVVRFEPFYSYRHGSNRATTQAFWRASRRASGRRDDDSTEVFLSLVDLSSRPVRPNVEALVVRTICSNRDLPSRLPFGNEAGDFELEGAIPVKRIVALIKPTDALRPPVGKDSMWRLVSQLSLNYLSLVENGREALQEILRLYNFAESTHFEKQIQGLVALDSRRHFARVISDDGVVFARGTQVDMEFDEEQFVGGGVYLFASVLEHFLGLYVSMNSFSRLRVRTRQRKEVLRQWPPRAGQKILL</sequence>
<dbReference type="STRING" id="234267.Acid_0237"/>
<dbReference type="EMBL" id="CP000473">
    <property type="protein sequence ID" value="ABJ81250.1"/>
    <property type="molecule type" value="Genomic_DNA"/>
</dbReference>
<organism evidence="1">
    <name type="scientific">Solibacter usitatus (strain Ellin6076)</name>
    <dbReference type="NCBI Taxonomy" id="234267"/>
    <lineage>
        <taxon>Bacteria</taxon>
        <taxon>Pseudomonadati</taxon>
        <taxon>Acidobacteriota</taxon>
        <taxon>Terriglobia</taxon>
        <taxon>Bryobacterales</taxon>
        <taxon>Solibacteraceae</taxon>
        <taxon>Candidatus Solibacter</taxon>
    </lineage>
</organism>
<dbReference type="Pfam" id="PF05947">
    <property type="entry name" value="T6SS_TssF"/>
    <property type="match status" value="1"/>
</dbReference>
<dbReference type="InParanoid" id="Q02CG6"/>
<dbReference type="HOGENOM" id="CLU_028593_2_0_0"/>
<reference evidence="1" key="1">
    <citation type="submission" date="2006-10" db="EMBL/GenBank/DDBJ databases">
        <title>Complete sequence of Solibacter usitatus Ellin6076.</title>
        <authorList>
            <consortium name="US DOE Joint Genome Institute"/>
            <person name="Copeland A."/>
            <person name="Lucas S."/>
            <person name="Lapidus A."/>
            <person name="Barry K."/>
            <person name="Detter J.C."/>
            <person name="Glavina del Rio T."/>
            <person name="Hammon N."/>
            <person name="Israni S."/>
            <person name="Dalin E."/>
            <person name="Tice H."/>
            <person name="Pitluck S."/>
            <person name="Thompson L.S."/>
            <person name="Brettin T."/>
            <person name="Bruce D."/>
            <person name="Han C."/>
            <person name="Tapia R."/>
            <person name="Gilna P."/>
            <person name="Schmutz J."/>
            <person name="Larimer F."/>
            <person name="Land M."/>
            <person name="Hauser L."/>
            <person name="Kyrpides N."/>
            <person name="Mikhailova N."/>
            <person name="Janssen P.H."/>
            <person name="Kuske C.R."/>
            <person name="Richardson P."/>
        </authorList>
    </citation>
    <scope>NUCLEOTIDE SEQUENCE</scope>
    <source>
        <strain evidence="1">Ellin6076</strain>
    </source>
</reference>